<accession>A0A9P8GTQ6</accession>
<evidence type="ECO:0000313" key="1">
    <source>
        <dbReference type="EMBL" id="KAH0238036.1"/>
    </source>
</evidence>
<organism evidence="1 2">
    <name type="scientific">Aureobasidium melanogenum</name>
    <name type="common">Aureobasidium pullulans var. melanogenum</name>
    <dbReference type="NCBI Taxonomy" id="46634"/>
    <lineage>
        <taxon>Eukaryota</taxon>
        <taxon>Fungi</taxon>
        <taxon>Dikarya</taxon>
        <taxon>Ascomycota</taxon>
        <taxon>Pezizomycotina</taxon>
        <taxon>Dothideomycetes</taxon>
        <taxon>Dothideomycetidae</taxon>
        <taxon>Dothideales</taxon>
        <taxon>Saccotheciaceae</taxon>
        <taxon>Aureobasidium</taxon>
    </lineage>
</organism>
<protein>
    <submittedName>
        <fullName evidence="1">Uncharacterized protein</fullName>
    </submittedName>
</protein>
<comment type="caution">
    <text evidence="1">The sequence shown here is derived from an EMBL/GenBank/DDBJ whole genome shotgun (WGS) entry which is preliminary data.</text>
</comment>
<dbReference type="Proteomes" id="UP000767238">
    <property type="component" value="Unassembled WGS sequence"/>
</dbReference>
<reference evidence="1" key="2">
    <citation type="submission" date="2021-08" db="EMBL/GenBank/DDBJ databases">
        <authorList>
            <person name="Gostincar C."/>
            <person name="Sun X."/>
            <person name="Song Z."/>
            <person name="Gunde-Cimerman N."/>
        </authorList>
    </citation>
    <scope>NUCLEOTIDE SEQUENCE</scope>
    <source>
        <strain evidence="1">EXF-8016</strain>
    </source>
</reference>
<reference evidence="1" key="1">
    <citation type="journal article" date="2021" name="J Fungi (Basel)">
        <title>Virulence traits and population genomics of the black yeast Aureobasidium melanogenum.</title>
        <authorList>
            <person name="Cernosa A."/>
            <person name="Sun X."/>
            <person name="Gostincar C."/>
            <person name="Fang C."/>
            <person name="Gunde-Cimerman N."/>
            <person name="Song Z."/>
        </authorList>
    </citation>
    <scope>NUCLEOTIDE SEQUENCE</scope>
    <source>
        <strain evidence="1">EXF-8016</strain>
    </source>
</reference>
<proteinExistence type="predicted"/>
<evidence type="ECO:0000313" key="2">
    <source>
        <dbReference type="Proteomes" id="UP000767238"/>
    </source>
</evidence>
<dbReference type="AlphaFoldDB" id="A0A9P8GTQ6"/>
<sequence>MTVLAESRPVRKAVLSFMLDKSDIEPLSQRFHKYVQNMGMCIAKKSGLQLVHRTVHTKERAEPRNIEPEYGNDLSEVGIGWTQAYSRGMSLSVEHFSTYQMSEGLNI</sequence>
<feature type="non-terminal residue" evidence="1">
    <location>
        <position position="107"/>
    </location>
</feature>
<dbReference type="EMBL" id="JAHFYH010000001">
    <property type="protein sequence ID" value="KAH0238036.1"/>
    <property type="molecule type" value="Genomic_DNA"/>
</dbReference>
<gene>
    <name evidence="1" type="ORF">KCV03_g45</name>
</gene>
<name>A0A9P8GTQ6_AURME</name>